<evidence type="ECO:0000256" key="8">
    <source>
        <dbReference type="SAM" id="MobiDB-lite"/>
    </source>
</evidence>
<dbReference type="GO" id="GO:0005975">
    <property type="term" value="P:carbohydrate metabolic process"/>
    <property type="evidence" value="ECO:0007669"/>
    <property type="project" value="UniProtKB-UniRule"/>
</dbReference>
<dbReference type="PANTHER" id="PTHR11054:SF0">
    <property type="entry name" value="6-PHOSPHOGLUCONOLACTONASE"/>
    <property type="match status" value="1"/>
</dbReference>
<dbReference type="Gene3D" id="3.40.50.1360">
    <property type="match status" value="1"/>
</dbReference>
<evidence type="ECO:0000256" key="7">
    <source>
        <dbReference type="RuleBase" id="RU365095"/>
    </source>
</evidence>
<dbReference type="UniPathway" id="UPA00115">
    <property type="reaction ID" value="UER00409"/>
</dbReference>
<dbReference type="Pfam" id="PF01182">
    <property type="entry name" value="Glucosamine_iso"/>
    <property type="match status" value="1"/>
</dbReference>
<dbReference type="Proteomes" id="UP000316688">
    <property type="component" value="Unassembled WGS sequence"/>
</dbReference>
<keyword evidence="11" id="KW-1185">Reference proteome</keyword>
<dbReference type="EC" id="3.1.1.31" evidence="5 7"/>
<comment type="catalytic activity">
    <reaction evidence="1 7">
        <text>6-phospho-D-glucono-1,5-lactone + H2O = 6-phospho-D-gluconate + H(+)</text>
        <dbReference type="Rhea" id="RHEA:12556"/>
        <dbReference type="ChEBI" id="CHEBI:15377"/>
        <dbReference type="ChEBI" id="CHEBI:15378"/>
        <dbReference type="ChEBI" id="CHEBI:57955"/>
        <dbReference type="ChEBI" id="CHEBI:58759"/>
        <dbReference type="EC" id="3.1.1.31"/>
    </reaction>
</comment>
<protein>
    <recommendedName>
        <fullName evidence="6 7">6-phosphogluconolactonase</fullName>
        <shortName evidence="7">6PGL</shortName>
        <ecNumber evidence="5 7">3.1.1.31</ecNumber>
    </recommendedName>
</protein>
<feature type="region of interest" description="Disordered" evidence="8">
    <location>
        <begin position="1"/>
        <end position="30"/>
    </location>
</feature>
<evidence type="ECO:0000259" key="9">
    <source>
        <dbReference type="Pfam" id="PF01182"/>
    </source>
</evidence>
<dbReference type="CDD" id="cd01400">
    <property type="entry name" value="6PGL"/>
    <property type="match status" value="1"/>
</dbReference>
<evidence type="ECO:0000256" key="1">
    <source>
        <dbReference type="ARBA" id="ARBA00000832"/>
    </source>
</evidence>
<keyword evidence="7 10" id="KW-0378">Hydrolase</keyword>
<feature type="domain" description="Glucosamine/galactosamine-6-phosphate isomerase" evidence="9">
    <location>
        <begin position="47"/>
        <end position="255"/>
    </location>
</feature>
<dbReference type="EMBL" id="VMKP01000002">
    <property type="protein sequence ID" value="TVO65265.1"/>
    <property type="molecule type" value="Genomic_DNA"/>
</dbReference>
<organism evidence="10 11">
    <name type="scientific">Spiribacter aquaticus</name>
    <dbReference type="NCBI Taxonomy" id="1935996"/>
    <lineage>
        <taxon>Bacteria</taxon>
        <taxon>Pseudomonadati</taxon>
        <taxon>Pseudomonadota</taxon>
        <taxon>Gammaproteobacteria</taxon>
        <taxon>Chromatiales</taxon>
        <taxon>Ectothiorhodospiraceae</taxon>
        <taxon>Spiribacter</taxon>
    </lineage>
</organism>
<evidence type="ECO:0000256" key="5">
    <source>
        <dbReference type="ARBA" id="ARBA00013198"/>
    </source>
</evidence>
<dbReference type="PANTHER" id="PTHR11054">
    <property type="entry name" value="6-PHOSPHOGLUCONOLACTONASE"/>
    <property type="match status" value="1"/>
</dbReference>
<dbReference type="GO" id="GO:0017057">
    <property type="term" value="F:6-phosphogluconolactonase activity"/>
    <property type="evidence" value="ECO:0007669"/>
    <property type="project" value="UniProtKB-UniRule"/>
</dbReference>
<accession>A0A557RJC9</accession>
<comment type="pathway">
    <text evidence="3 7">Carbohydrate degradation; pentose phosphate pathway; D-ribulose 5-phosphate from D-glucose 6-phosphate (oxidative stage): step 2/3.</text>
</comment>
<evidence type="ECO:0000313" key="11">
    <source>
        <dbReference type="Proteomes" id="UP000316688"/>
    </source>
</evidence>
<evidence type="ECO:0000256" key="2">
    <source>
        <dbReference type="ARBA" id="ARBA00002681"/>
    </source>
</evidence>
<comment type="function">
    <text evidence="2 7">Hydrolysis of 6-phosphogluconolactone to 6-phosphogluconate.</text>
</comment>
<dbReference type="InterPro" id="IPR039104">
    <property type="entry name" value="6PGL"/>
</dbReference>
<evidence type="ECO:0000256" key="3">
    <source>
        <dbReference type="ARBA" id="ARBA00004961"/>
    </source>
</evidence>
<evidence type="ECO:0000313" key="10">
    <source>
        <dbReference type="EMBL" id="TVO65265.1"/>
    </source>
</evidence>
<reference evidence="10 11" key="1">
    <citation type="submission" date="2019-07" db="EMBL/GenBank/DDBJ databases">
        <title>Reclasification of Spiribacter aquaticus.</title>
        <authorList>
            <person name="Leon M.J."/>
            <person name="Sanchez-Porro C."/>
            <person name="Ventosa A."/>
        </authorList>
    </citation>
    <scope>NUCLEOTIDE SEQUENCE [LARGE SCALE GENOMIC DNA]</scope>
    <source>
        <strain evidence="10 11">SP30</strain>
    </source>
</reference>
<dbReference type="AlphaFoldDB" id="A0A557RJC9"/>
<dbReference type="InterPro" id="IPR006148">
    <property type="entry name" value="Glc/Gal-6P_isomerase"/>
</dbReference>
<dbReference type="InterPro" id="IPR005900">
    <property type="entry name" value="6-phosphogluconolactonase_DevB"/>
</dbReference>
<name>A0A557RJC9_9GAMM</name>
<proteinExistence type="inferred from homology"/>
<dbReference type="InterPro" id="IPR037171">
    <property type="entry name" value="NagB/RpiA_transferase-like"/>
</dbReference>
<evidence type="ECO:0000256" key="4">
    <source>
        <dbReference type="ARBA" id="ARBA00010662"/>
    </source>
</evidence>
<dbReference type="SUPFAM" id="SSF100950">
    <property type="entry name" value="NagB/RpiA/CoA transferase-like"/>
    <property type="match status" value="1"/>
</dbReference>
<sequence>MRPSPIPPGPGGPPPRVPCSPARMRPGMKSADQAGRILAAAQRFPAPARAASALADRLTEVIDHGARRRDRASLLVPGGRTPVALFEALCSRDLQWDRVHVSLTDERRVAADDPASNAAMVRAHLIQDRAAAAHFHPLYQGHTGDRGDEAACSAALGLLPRPFDAVVLGMGGDGHIASIFPDDPALPRALSTTTESRCVVTRAPDPPHDRLSLTLMTLLQSRWIALHINGAAKWATLEQAIATADPQRYPVYALLSQRRVPVHVYYSA</sequence>
<comment type="similarity">
    <text evidence="4 7">Belongs to the glucosamine/galactosamine-6-phosphate isomerase family. 6-phosphogluconolactonase subfamily.</text>
</comment>
<evidence type="ECO:0000256" key="6">
    <source>
        <dbReference type="ARBA" id="ARBA00020337"/>
    </source>
</evidence>
<gene>
    <name evidence="7 10" type="primary">pgl</name>
    <name evidence="10" type="ORF">FPL11_04040</name>
</gene>
<dbReference type="NCBIfam" id="TIGR01198">
    <property type="entry name" value="pgl"/>
    <property type="match status" value="1"/>
</dbReference>
<feature type="compositionally biased region" description="Pro residues" evidence="8">
    <location>
        <begin position="1"/>
        <end position="18"/>
    </location>
</feature>
<dbReference type="GO" id="GO:0006098">
    <property type="term" value="P:pentose-phosphate shunt"/>
    <property type="evidence" value="ECO:0007669"/>
    <property type="project" value="UniProtKB-UniPathway"/>
</dbReference>
<comment type="caution">
    <text evidence="10">The sequence shown here is derived from an EMBL/GenBank/DDBJ whole genome shotgun (WGS) entry which is preliminary data.</text>
</comment>